<evidence type="ECO:0000313" key="2">
    <source>
        <dbReference type="Proteomes" id="UP000199036"/>
    </source>
</evidence>
<dbReference type="AlphaFoldDB" id="A0A1I5F321"/>
<sequence length="126" mass="14499">MKHKIIISAIDLFLIDKIRALRITSNPSVSEKTLSIGIGHADNFIEEIESLTTGKLYTARELNLIANYFDIKISDIFPEEAIKDDLLELEIEIIKISHTNIQTDKYGNVLKNYRILSGRIFKYMKQ</sequence>
<evidence type="ECO:0000313" key="1">
    <source>
        <dbReference type="EMBL" id="SFO18019.1"/>
    </source>
</evidence>
<proteinExistence type="predicted"/>
<evidence type="ECO:0008006" key="3">
    <source>
        <dbReference type="Google" id="ProtNLM"/>
    </source>
</evidence>
<keyword evidence="2" id="KW-1185">Reference proteome</keyword>
<dbReference type="RefSeq" id="WP_091525520.1">
    <property type="nucleotide sequence ID" value="NZ_FOVI01000024.1"/>
</dbReference>
<dbReference type="Proteomes" id="UP000199036">
    <property type="component" value="Unassembled WGS sequence"/>
</dbReference>
<dbReference type="OrthoDB" id="1080574at2"/>
<organism evidence="1 2">
    <name type="scientific">Paenimyroides ummariense</name>
    <dbReference type="NCBI Taxonomy" id="913024"/>
    <lineage>
        <taxon>Bacteria</taxon>
        <taxon>Pseudomonadati</taxon>
        <taxon>Bacteroidota</taxon>
        <taxon>Flavobacteriia</taxon>
        <taxon>Flavobacteriales</taxon>
        <taxon>Flavobacteriaceae</taxon>
        <taxon>Paenimyroides</taxon>
    </lineage>
</organism>
<dbReference type="STRING" id="913024.SAMN05421741_12429"/>
<gene>
    <name evidence="1" type="ORF">SAMN05421741_12429</name>
</gene>
<accession>A0A1I5F321</accession>
<reference evidence="2" key="1">
    <citation type="submission" date="2016-10" db="EMBL/GenBank/DDBJ databases">
        <authorList>
            <person name="Varghese N."/>
            <person name="Submissions S."/>
        </authorList>
    </citation>
    <scope>NUCLEOTIDE SEQUENCE [LARGE SCALE GENOMIC DNA]</scope>
    <source>
        <strain evidence="2">DS-12</strain>
    </source>
</reference>
<dbReference type="EMBL" id="FOVI01000024">
    <property type="protein sequence ID" value="SFO18019.1"/>
    <property type="molecule type" value="Genomic_DNA"/>
</dbReference>
<protein>
    <recommendedName>
        <fullName evidence="3">HTH cro/C1-type domain-containing protein</fullName>
    </recommendedName>
</protein>
<name>A0A1I5F321_9FLAO</name>